<dbReference type="InterPro" id="IPR039418">
    <property type="entry name" value="LexA-like"/>
</dbReference>
<dbReference type="PANTHER" id="PTHR40661">
    <property type="match status" value="1"/>
</dbReference>
<dbReference type="InterPro" id="IPR010982">
    <property type="entry name" value="Lambda_DNA-bd_dom_sf"/>
</dbReference>
<dbReference type="HOGENOM" id="CLU_1293816_0_0_6"/>
<dbReference type="Pfam" id="PF00717">
    <property type="entry name" value="Peptidase_S24"/>
    <property type="match status" value="1"/>
</dbReference>
<dbReference type="SMART" id="SM00530">
    <property type="entry name" value="HTH_XRE"/>
    <property type="match status" value="1"/>
</dbReference>
<dbReference type="EMBL" id="FMVN01000003">
    <property type="protein sequence ID" value="SCY08091.1"/>
    <property type="molecule type" value="Genomic_DNA"/>
</dbReference>
<dbReference type="KEGG" id="tmc:LMI_2949"/>
<dbReference type="SUPFAM" id="SSF51306">
    <property type="entry name" value="LexA/Signal peptidase"/>
    <property type="match status" value="1"/>
</dbReference>
<evidence type="ECO:0000256" key="2">
    <source>
        <dbReference type="ARBA" id="ARBA00023125"/>
    </source>
</evidence>
<accession>A0A098GI72</accession>
<dbReference type="Gene3D" id="2.10.109.10">
    <property type="entry name" value="Umud Fragment, subunit A"/>
    <property type="match status" value="1"/>
</dbReference>
<sequence length="213" mass="24702">MTISTLSSNLKQLMRTHGNLSVSELARLTNIPQPTIHHMLYGSTKNPRKKALEALSNYFSVSIEQLIGEEELPQVIPENIKEDLQLRTIPIIEWDTLKHWPNDKDKIKYSKEILLEKRIAPDSFAVIVKNSSMEPLFPLNTLLIFDVGKVPQDRDFVIAYIEENNNILFNRLFTENNELYLKQNLEDGNFKLIKLRKTIDKIIGVLIEARIQY</sequence>
<evidence type="ECO:0000259" key="4">
    <source>
        <dbReference type="PROSITE" id="PS50943"/>
    </source>
</evidence>
<dbReference type="CDD" id="cd00093">
    <property type="entry name" value="HTH_XRE"/>
    <property type="match status" value="1"/>
</dbReference>
<dbReference type="PANTHER" id="PTHR40661:SF1">
    <property type="entry name" value="HTH CRO_C1-TYPE DOMAIN-CONTAINING PROTEIN"/>
    <property type="match status" value="1"/>
</dbReference>
<dbReference type="OrthoDB" id="9791537at2"/>
<dbReference type="InterPro" id="IPR036286">
    <property type="entry name" value="LexA/Signal_pep-like_sf"/>
</dbReference>
<dbReference type="InterPro" id="IPR001387">
    <property type="entry name" value="Cro/C1-type_HTH"/>
</dbReference>
<dbReference type="InterPro" id="IPR015927">
    <property type="entry name" value="Peptidase_S24_S26A/B/C"/>
</dbReference>
<dbReference type="RefSeq" id="WP_045100285.1">
    <property type="nucleotide sequence ID" value="NZ_FMVN01000003.1"/>
</dbReference>
<keyword evidence="8" id="KW-1185">Reference proteome</keyword>
<evidence type="ECO:0000313" key="8">
    <source>
        <dbReference type="Proteomes" id="UP000182998"/>
    </source>
</evidence>
<dbReference type="Proteomes" id="UP000032414">
    <property type="component" value="Chromosome I"/>
</dbReference>
<feature type="domain" description="HTH cro/C1-type" evidence="4">
    <location>
        <begin position="10"/>
        <end position="66"/>
    </location>
</feature>
<keyword evidence="3" id="KW-0804">Transcription</keyword>
<keyword evidence="1" id="KW-0805">Transcription regulation</keyword>
<reference evidence="7" key="1">
    <citation type="submission" date="2014-09" db="EMBL/GenBank/DDBJ databases">
        <authorList>
            <person name="Gomez-Valero L."/>
        </authorList>
    </citation>
    <scope>NUCLEOTIDE SEQUENCE [LARGE SCALE GENOMIC DNA]</scope>
    <source>
        <strain evidence="7">ATCC33218</strain>
    </source>
</reference>
<organism evidence="5 7">
    <name type="scientific">Legionella micdadei</name>
    <name type="common">Tatlockia micdadei</name>
    <dbReference type="NCBI Taxonomy" id="451"/>
    <lineage>
        <taxon>Bacteria</taxon>
        <taxon>Pseudomonadati</taxon>
        <taxon>Pseudomonadota</taxon>
        <taxon>Gammaproteobacteria</taxon>
        <taxon>Legionellales</taxon>
        <taxon>Legionellaceae</taxon>
        <taxon>Legionella</taxon>
    </lineage>
</organism>
<gene>
    <name evidence="5" type="ORF">LMI_2949</name>
    <name evidence="6" type="ORF">SAMN02982997_00811</name>
</gene>
<evidence type="ECO:0000256" key="1">
    <source>
        <dbReference type="ARBA" id="ARBA00023015"/>
    </source>
</evidence>
<dbReference type="Proteomes" id="UP000182998">
    <property type="component" value="Unassembled WGS sequence"/>
</dbReference>
<reference evidence="5" key="2">
    <citation type="submission" date="2014-09" db="EMBL/GenBank/DDBJ databases">
        <authorList>
            <person name="GOMEZ-VALERO Laura"/>
        </authorList>
    </citation>
    <scope>NUCLEOTIDE SEQUENCE</scope>
    <source>
        <strain evidence="5">ATCC33218</strain>
    </source>
</reference>
<dbReference type="SUPFAM" id="SSF47413">
    <property type="entry name" value="lambda repressor-like DNA-binding domains"/>
    <property type="match status" value="1"/>
</dbReference>
<evidence type="ECO:0000256" key="3">
    <source>
        <dbReference type="ARBA" id="ARBA00023163"/>
    </source>
</evidence>
<dbReference type="GO" id="GO:0003677">
    <property type="term" value="F:DNA binding"/>
    <property type="evidence" value="ECO:0007669"/>
    <property type="project" value="UniProtKB-KW"/>
</dbReference>
<name>A0A098GI72_LEGMI</name>
<evidence type="ECO:0000313" key="6">
    <source>
        <dbReference type="EMBL" id="SCY08091.1"/>
    </source>
</evidence>
<protein>
    <submittedName>
        <fullName evidence="6">Peptidase S24-like</fullName>
    </submittedName>
    <submittedName>
        <fullName evidence="5">Putative represor [lambda repressor-like DNA-binding domains]</fullName>
    </submittedName>
</protein>
<reference evidence="6 8" key="3">
    <citation type="submission" date="2016-10" db="EMBL/GenBank/DDBJ databases">
        <authorList>
            <person name="Varghese N."/>
            <person name="Submissions S."/>
        </authorList>
    </citation>
    <scope>NUCLEOTIDE SEQUENCE [LARGE SCALE GENOMIC DNA]</scope>
    <source>
        <strain evidence="6 8">ATCC 33218</strain>
    </source>
</reference>
<dbReference type="PATRIC" id="fig|451.8.peg.752"/>
<evidence type="ECO:0000313" key="5">
    <source>
        <dbReference type="EMBL" id="CEG62183.1"/>
    </source>
</evidence>
<dbReference type="EMBL" id="LN614830">
    <property type="protein sequence ID" value="CEG62183.1"/>
    <property type="molecule type" value="Genomic_DNA"/>
</dbReference>
<dbReference type="Pfam" id="PF13443">
    <property type="entry name" value="HTH_26"/>
    <property type="match status" value="1"/>
</dbReference>
<dbReference type="PROSITE" id="PS50943">
    <property type="entry name" value="HTH_CROC1"/>
    <property type="match status" value="1"/>
</dbReference>
<dbReference type="Gene3D" id="1.10.260.40">
    <property type="entry name" value="lambda repressor-like DNA-binding domains"/>
    <property type="match status" value="1"/>
</dbReference>
<evidence type="ECO:0000313" key="7">
    <source>
        <dbReference type="Proteomes" id="UP000032414"/>
    </source>
</evidence>
<keyword evidence="2 5" id="KW-0238">DNA-binding</keyword>
<proteinExistence type="predicted"/>
<dbReference type="CDD" id="cd06529">
    <property type="entry name" value="S24_LexA-like"/>
    <property type="match status" value="1"/>
</dbReference>
<dbReference type="AlphaFoldDB" id="A0A098GI72"/>